<keyword evidence="9" id="KW-0472">Membrane</keyword>
<dbReference type="PANTHER" id="PTHR23323">
    <property type="entry name" value="VACUOLAR PROTEIN SORTING-ASSOCIATED PROTEIN"/>
    <property type="match status" value="1"/>
</dbReference>
<evidence type="ECO:0000256" key="8">
    <source>
        <dbReference type="ARBA" id="ARBA00022927"/>
    </source>
</evidence>
<dbReference type="GO" id="GO:0005764">
    <property type="term" value="C:lysosome"/>
    <property type="evidence" value="ECO:0007669"/>
    <property type="project" value="UniProtKB-SubCell"/>
</dbReference>
<accession>A0A6A7FRX4</accession>
<reference evidence="15" key="1">
    <citation type="submission" date="2017-11" db="EMBL/GenBank/DDBJ databases">
        <title>The sensing device of the deep-sea amphipod.</title>
        <authorList>
            <person name="Kobayashi H."/>
            <person name="Nagahama T."/>
            <person name="Arai W."/>
            <person name="Sasagawa Y."/>
            <person name="Umeda M."/>
            <person name="Hayashi T."/>
            <person name="Nikaido I."/>
            <person name="Watanabe H."/>
            <person name="Oguri K."/>
            <person name="Kitazato H."/>
            <person name="Fujioka K."/>
            <person name="Kido Y."/>
            <person name="Takami H."/>
        </authorList>
    </citation>
    <scope>NUCLEOTIDE SEQUENCE</scope>
    <source>
        <tissue evidence="15">Whole body</tissue>
    </source>
</reference>
<evidence type="ECO:0000256" key="6">
    <source>
        <dbReference type="ARBA" id="ARBA00022771"/>
    </source>
</evidence>
<feature type="compositionally biased region" description="Low complexity" evidence="13">
    <location>
        <begin position="1033"/>
        <end position="1043"/>
    </location>
</feature>
<dbReference type="InterPro" id="IPR057308">
    <property type="entry name" value="CHCR_PEP5_VPS11"/>
</dbReference>
<comment type="subcellular location">
    <subcellularLocation>
        <location evidence="2">Late endosome membrane</location>
        <topology evidence="2">Peripheral membrane protein</topology>
        <orientation evidence="2">Cytoplasmic side</orientation>
    </subcellularLocation>
    <subcellularLocation>
        <location evidence="1">Lysosome</location>
    </subcellularLocation>
</comment>
<comment type="similarity">
    <text evidence="3">Belongs to the VPS11 family.</text>
</comment>
<protein>
    <submittedName>
        <fullName evidence="15">Vacuolar protein sorting-associated protein 11 homolog</fullName>
    </submittedName>
</protein>
<dbReference type="GO" id="GO:0048284">
    <property type="term" value="P:organelle fusion"/>
    <property type="evidence" value="ECO:0007669"/>
    <property type="project" value="TreeGrafter"/>
</dbReference>
<feature type="region of interest" description="Disordered" evidence="13">
    <location>
        <begin position="1228"/>
        <end position="1287"/>
    </location>
</feature>
<dbReference type="Pfam" id="PF23356">
    <property type="entry name" value="TPR_PEP5_VPS11"/>
    <property type="match status" value="1"/>
</dbReference>
<dbReference type="GO" id="GO:0006904">
    <property type="term" value="P:vesicle docking involved in exocytosis"/>
    <property type="evidence" value="ECO:0007669"/>
    <property type="project" value="TreeGrafter"/>
</dbReference>
<dbReference type="InterPro" id="IPR013083">
    <property type="entry name" value="Znf_RING/FYVE/PHD"/>
</dbReference>
<feature type="compositionally biased region" description="Basic and acidic residues" evidence="13">
    <location>
        <begin position="1046"/>
        <end position="1055"/>
    </location>
</feature>
<feature type="repeat" description="CHCR" evidence="12">
    <location>
        <begin position="439"/>
        <end position="626"/>
    </location>
</feature>
<dbReference type="GO" id="GO:0007033">
    <property type="term" value="P:vacuole organization"/>
    <property type="evidence" value="ECO:0007669"/>
    <property type="project" value="TreeGrafter"/>
</dbReference>
<feature type="compositionally biased region" description="Low complexity" evidence="13">
    <location>
        <begin position="1101"/>
        <end position="1116"/>
    </location>
</feature>
<dbReference type="PROSITE" id="PS50089">
    <property type="entry name" value="ZF_RING_2"/>
    <property type="match status" value="1"/>
</dbReference>
<evidence type="ECO:0000256" key="4">
    <source>
        <dbReference type="ARBA" id="ARBA00022448"/>
    </source>
</evidence>
<feature type="region of interest" description="Disordered" evidence="13">
    <location>
        <begin position="1033"/>
        <end position="1204"/>
    </location>
</feature>
<dbReference type="EMBL" id="IACT01002040">
    <property type="protein sequence ID" value="LAC21347.1"/>
    <property type="molecule type" value="mRNA"/>
</dbReference>
<keyword evidence="4" id="KW-0813">Transport</keyword>
<keyword evidence="6 11" id="KW-0863">Zinc-finger</keyword>
<dbReference type="Pfam" id="PF23341">
    <property type="entry name" value="PEP5_VPS11_N"/>
    <property type="match status" value="1"/>
</dbReference>
<dbReference type="GO" id="GO:0030674">
    <property type="term" value="F:protein-macromolecule adaptor activity"/>
    <property type="evidence" value="ECO:0007669"/>
    <property type="project" value="TreeGrafter"/>
</dbReference>
<keyword evidence="5" id="KW-0479">Metal-binding</keyword>
<dbReference type="CDD" id="cd16688">
    <property type="entry name" value="RING-H2_Vps11"/>
    <property type="match status" value="1"/>
</dbReference>
<proteinExistence type="evidence at transcript level"/>
<dbReference type="GO" id="GO:0030897">
    <property type="term" value="C:HOPS complex"/>
    <property type="evidence" value="ECO:0007669"/>
    <property type="project" value="TreeGrafter"/>
</dbReference>
<dbReference type="InterPro" id="IPR036322">
    <property type="entry name" value="WD40_repeat_dom_sf"/>
</dbReference>
<evidence type="ECO:0000256" key="1">
    <source>
        <dbReference type="ARBA" id="ARBA00004371"/>
    </source>
</evidence>
<evidence type="ECO:0000256" key="11">
    <source>
        <dbReference type="PROSITE-ProRule" id="PRU00175"/>
    </source>
</evidence>
<name>A0A6A7FRX4_9CRUS</name>
<evidence type="ECO:0000256" key="13">
    <source>
        <dbReference type="SAM" id="MobiDB-lite"/>
    </source>
</evidence>
<dbReference type="SUPFAM" id="SSF50978">
    <property type="entry name" value="WD40 repeat-like"/>
    <property type="match status" value="1"/>
</dbReference>
<evidence type="ECO:0000256" key="12">
    <source>
        <dbReference type="PROSITE-ProRule" id="PRU01006"/>
    </source>
</evidence>
<evidence type="ECO:0000256" key="2">
    <source>
        <dbReference type="ARBA" id="ARBA00004492"/>
    </source>
</evidence>
<feature type="domain" description="RING-type" evidence="14">
    <location>
        <begin position="907"/>
        <end position="946"/>
    </location>
</feature>
<dbReference type="PROSITE" id="PS50236">
    <property type="entry name" value="CHCR"/>
    <property type="match status" value="1"/>
</dbReference>
<feature type="compositionally biased region" description="Polar residues" evidence="13">
    <location>
        <begin position="1179"/>
        <end position="1189"/>
    </location>
</feature>
<evidence type="ECO:0000256" key="5">
    <source>
        <dbReference type="ARBA" id="ARBA00022723"/>
    </source>
</evidence>
<dbReference type="SUPFAM" id="SSF57850">
    <property type="entry name" value="RING/U-box"/>
    <property type="match status" value="1"/>
</dbReference>
<dbReference type="InterPro" id="IPR000547">
    <property type="entry name" value="Clathrin_H-chain/VPS_repeat"/>
</dbReference>
<evidence type="ECO:0000256" key="9">
    <source>
        <dbReference type="ARBA" id="ARBA00023136"/>
    </source>
</evidence>
<dbReference type="GO" id="GO:0008270">
    <property type="term" value="F:zinc ion binding"/>
    <property type="evidence" value="ECO:0007669"/>
    <property type="project" value="UniProtKB-KW"/>
</dbReference>
<dbReference type="GO" id="GO:0031902">
    <property type="term" value="C:late endosome membrane"/>
    <property type="evidence" value="ECO:0007669"/>
    <property type="project" value="UniProtKB-SubCell"/>
</dbReference>
<dbReference type="GO" id="GO:0007032">
    <property type="term" value="P:endosome organization"/>
    <property type="evidence" value="ECO:0007669"/>
    <property type="project" value="TreeGrafter"/>
</dbReference>
<keyword evidence="8" id="KW-0653">Protein transport</keyword>
<organism evidence="15">
    <name type="scientific">Hirondellea gigas</name>
    <dbReference type="NCBI Taxonomy" id="1518452"/>
    <lineage>
        <taxon>Eukaryota</taxon>
        <taxon>Metazoa</taxon>
        <taxon>Ecdysozoa</taxon>
        <taxon>Arthropoda</taxon>
        <taxon>Crustacea</taxon>
        <taxon>Multicrustacea</taxon>
        <taxon>Malacostraca</taxon>
        <taxon>Eumalacostraca</taxon>
        <taxon>Peracarida</taxon>
        <taxon>Amphipoda</taxon>
        <taxon>Amphilochidea</taxon>
        <taxon>Lysianassida</taxon>
        <taxon>Lysianassidira</taxon>
        <taxon>Lysianassoidea</taxon>
        <taxon>Lysianassidae</taxon>
        <taxon>Hirondellea</taxon>
    </lineage>
</organism>
<evidence type="ECO:0000259" key="14">
    <source>
        <dbReference type="PROSITE" id="PS50089"/>
    </source>
</evidence>
<evidence type="ECO:0000313" key="15">
    <source>
        <dbReference type="EMBL" id="LAC21347.1"/>
    </source>
</evidence>
<feature type="compositionally biased region" description="Basic and acidic residues" evidence="13">
    <location>
        <begin position="1259"/>
        <end position="1269"/>
    </location>
</feature>
<dbReference type="PANTHER" id="PTHR23323:SF24">
    <property type="entry name" value="VACUOLAR PROTEIN SORTING-ASSOCIATED PROTEIN 11 HOMOLOG"/>
    <property type="match status" value="1"/>
</dbReference>
<evidence type="ECO:0000256" key="3">
    <source>
        <dbReference type="ARBA" id="ARBA00007070"/>
    </source>
</evidence>
<keyword evidence="10" id="KW-0458">Lysosome</keyword>
<evidence type="ECO:0000256" key="10">
    <source>
        <dbReference type="ARBA" id="ARBA00023228"/>
    </source>
</evidence>
<dbReference type="InterPro" id="IPR001841">
    <property type="entry name" value="Znf_RING"/>
</dbReference>
<dbReference type="Gene3D" id="3.30.40.10">
    <property type="entry name" value="Zinc/RING finger domain, C3HC4 (zinc finger)"/>
    <property type="match status" value="1"/>
</dbReference>
<dbReference type="InterPro" id="IPR057307">
    <property type="entry name" value="PEP5_VPS11_N"/>
</dbReference>
<sequence length="1287" mass="140422">MGSLPVLQWRKFEFVDIEEGADNGVLDGLLKGNSSVTCVCNGRGLVFVGDSSGYVHSLSRSLHSPVPSYPAHETAIVFLWAADSSSVLLTMAHCAGECSEIKVWAPDRIHEEQPILLRVLRPDSRPPPPRNAASAALPPAPRVTAVSVHPNVNMLALGFSCGSVMLYRGDLAKDRERGSTSRVIVTLSPGITNLHFHLSTQTYTAHAPSRSRKGGPATTPAVSVQTTSLLVTTDNNVYYIACTQKDKESTREVDSVGCRSGCSALADGRNDNLFVLARDDAIYSYSSEGRAGCYVFPGTKQRLFCHRGYAVVTTAAAATAAGAITVSSKSVCTMYDLSNKLIAASFSLPAPLLALLQEWGALYGVCASNSASSAPSMLLFREKDLHTKMEILFKKNQYDVAVSLAKGQSVSGEGVAEILKQYGDWLYSKGDLTMAVHQYIKTIPYLEPSYVIKKFLSSEHMALLAEYLEALHARNLHSPDHSSLLLNCYTRNKHHNRIQAFIQKHSEQVTHAKKLKESHGSSRGCGAGRCSTFSRNSVNNAINSCCSQFSSSDVEVLVSVCRESGFYEEALQLTSLHALHSLHLELLCNDTKQHLKAVLYIRSLSFESACEQMVAHGAVLARSCPDETLELLIELATDYTPDNTPIVGEASLDTYLSSKEPECAAPELFESVVCSDSLLAIRYIEGVTKRQAQQGKHQPVRRLYEMLLAEYLHQLEQAEEGVVREAWEHKVLGIISEPRHPVDPSLACLLCDRHKYPQGKLLIWLHHRMYSEMLQYHMSIGDDAALVSLCEAEGTGSNRALWLTALRLLTSPHIDRPRDQRALQAVLARVDEFELLPAMEVIDLLSACGNITLGDVRVYLTRLADREEAVTAAQQTIVDDYVKQSESIRGQIDAIQSSGVVFTDSKCDVCKKELEFPTVHFFCKHSFHQHCFVSYCSSSEDECPVCLPRHNEIRDALKTQASDRANVVSFGETEADDSNERASECDVFQQLSEYLARGLFTDYSAALAAQTVHLHTPATKAARRQRDAAAAAALESSHSSYAATESRLRLKESRPHAALGSSTTSEGRLRQAASARLDTLGTEGEGRIRAQEPGKGSNITSSSSEARLRQQQLQSRGGVNTVAEGRVRATDSPSSVTVPQAEARLRTQGNKFGSVASSPGVRSKPSSPARGRSPFERPSPTSLHDQITVTGPAPLKPMSRGRYDDASNMESISAAVANSRAKVKLADTNPFESEAGNPFGDDFETEDSDNNAFAGGDKSPFKNESKDDLNPFGDGNDYDSNLNPFGE</sequence>
<dbReference type="GO" id="GO:0006886">
    <property type="term" value="P:intracellular protein transport"/>
    <property type="evidence" value="ECO:0007669"/>
    <property type="project" value="UniProtKB-UniRule"/>
</dbReference>
<feature type="compositionally biased region" description="Polar residues" evidence="13">
    <location>
        <begin position="1278"/>
        <end position="1287"/>
    </location>
</feature>
<keyword evidence="7" id="KW-0862">Zinc</keyword>
<feature type="compositionally biased region" description="Polar residues" evidence="13">
    <location>
        <begin position="1147"/>
        <end position="1157"/>
    </location>
</feature>
<evidence type="ECO:0000256" key="7">
    <source>
        <dbReference type="ARBA" id="ARBA00022833"/>
    </source>
</evidence>